<name>A0A0E9N1A4_9BACT</name>
<evidence type="ECO:0000259" key="1">
    <source>
        <dbReference type="Pfam" id="PF03848"/>
    </source>
</evidence>
<sequence>MTKRNQVPDLTGVRRLGGSFRDPAGFLFFENDIPLRQVNPVYADNFKLLTGSGLYQELSDAGQLISHEIVPEHKGLDGKAWCVLRPKWLSFVSYPYEWSFFQLQQAAVLTLDINLKAMAKGMILKDASAWNIQFDGCRPVLVDTLSLERYDKSKPWVAYRQFCQHFLNPLLLAAYCDATVLQEFIFRREGFSAAYAASRLPWRTRLNLGILMHVHLNKRLSVNTSGSDPAATFSFEKLERVLLHLRGMVASLKPRASKTTWEDYYSGSISGEGYLNEKAAVVEELIQLTNGITATDLGCNNGYFSRMLQQAGYRVIAIDSDVQAIDQLARANHQSPVNSLLTIVADISNPSPALGWRNSEDKQLIDRLEADTCLSLALWHHLYFQYNIPLADIAAFTASICRQFLIVEYVPVDDKKTQIISRGKEQLIPGYSREAFEKAVSVFFRIIEIRMLSEEKRIIYLLKRNT</sequence>
<evidence type="ECO:0000313" key="2">
    <source>
        <dbReference type="EMBL" id="GAO43416.1"/>
    </source>
</evidence>
<feature type="domain" description="Tellurite resistance methyltransferase TehB-like" evidence="1">
    <location>
        <begin position="282"/>
        <end position="349"/>
    </location>
</feature>
<dbReference type="SUPFAM" id="SSF53335">
    <property type="entry name" value="S-adenosyl-L-methionine-dependent methyltransferases"/>
    <property type="match status" value="1"/>
</dbReference>
<dbReference type="EMBL" id="BBWV01000002">
    <property type="protein sequence ID" value="GAO43416.1"/>
    <property type="molecule type" value="Genomic_DNA"/>
</dbReference>
<dbReference type="InterPro" id="IPR015985">
    <property type="entry name" value="TehB-like_dom"/>
</dbReference>
<dbReference type="InterPro" id="IPR029063">
    <property type="entry name" value="SAM-dependent_MTases_sf"/>
</dbReference>
<comment type="caution">
    <text evidence="2">The sequence shown here is derived from an EMBL/GenBank/DDBJ whole genome shotgun (WGS) entry which is preliminary data.</text>
</comment>
<dbReference type="STRING" id="1220578.FPE01S_02_05210"/>
<evidence type="ECO:0000313" key="3">
    <source>
        <dbReference type="Proteomes" id="UP000033121"/>
    </source>
</evidence>
<dbReference type="Gene3D" id="3.40.50.150">
    <property type="entry name" value="Vaccinia Virus protein VP39"/>
    <property type="match status" value="1"/>
</dbReference>
<accession>A0A0E9N1A4</accession>
<gene>
    <name evidence="2" type="ORF">FPE01S_02_05210</name>
</gene>
<dbReference type="Pfam" id="PF03848">
    <property type="entry name" value="TehB"/>
    <property type="match status" value="1"/>
</dbReference>
<organism evidence="2 3">
    <name type="scientific">Flavihumibacter petaseus NBRC 106054</name>
    <dbReference type="NCBI Taxonomy" id="1220578"/>
    <lineage>
        <taxon>Bacteria</taxon>
        <taxon>Pseudomonadati</taxon>
        <taxon>Bacteroidota</taxon>
        <taxon>Chitinophagia</taxon>
        <taxon>Chitinophagales</taxon>
        <taxon>Chitinophagaceae</taxon>
        <taxon>Flavihumibacter</taxon>
    </lineage>
</organism>
<dbReference type="OrthoDB" id="9765084at2"/>
<keyword evidence="3" id="KW-1185">Reference proteome</keyword>
<dbReference type="AlphaFoldDB" id="A0A0E9N1A4"/>
<protein>
    <recommendedName>
        <fullName evidence="1">Tellurite resistance methyltransferase TehB-like domain-containing protein</fullName>
    </recommendedName>
</protein>
<dbReference type="RefSeq" id="WP_046369299.1">
    <property type="nucleotide sequence ID" value="NZ_BBWV01000002.1"/>
</dbReference>
<dbReference type="Proteomes" id="UP000033121">
    <property type="component" value="Unassembled WGS sequence"/>
</dbReference>
<reference evidence="2 3" key="1">
    <citation type="submission" date="2015-04" db="EMBL/GenBank/DDBJ databases">
        <title>Whole genome shotgun sequence of Flavihumibacter petaseus NBRC 106054.</title>
        <authorList>
            <person name="Miyazawa S."/>
            <person name="Hosoyama A."/>
            <person name="Hashimoto M."/>
            <person name="Noguchi M."/>
            <person name="Tsuchikane K."/>
            <person name="Ohji S."/>
            <person name="Yamazoe A."/>
            <person name="Ichikawa N."/>
            <person name="Kimura A."/>
            <person name="Fujita N."/>
        </authorList>
    </citation>
    <scope>NUCLEOTIDE SEQUENCE [LARGE SCALE GENOMIC DNA]</scope>
    <source>
        <strain evidence="2 3">NBRC 106054</strain>
    </source>
</reference>
<proteinExistence type="predicted"/>